<dbReference type="AlphaFoldDB" id="A0A3M8W622"/>
<accession>A0A3M8W622</accession>
<sequence length="80" mass="9106">MNLRQEITKKLAELTQDAGKSEDISNWAISVMQGGDTSLLDPKVWEALDRMSGADLMSGPNTYLHSREDFSEWLRDFTEQ</sequence>
<dbReference type="RefSeq" id="WP_123100929.1">
    <property type="nucleotide sequence ID" value="NZ_RIBZ01000233.1"/>
</dbReference>
<dbReference type="Proteomes" id="UP000275401">
    <property type="component" value="Unassembled WGS sequence"/>
</dbReference>
<keyword evidence="1" id="KW-0238">DNA-binding</keyword>
<evidence type="ECO:0000313" key="1">
    <source>
        <dbReference type="EMBL" id="RNG24141.1"/>
    </source>
</evidence>
<gene>
    <name evidence="1" type="ORF">EEJ42_17935</name>
</gene>
<keyword evidence="2" id="KW-1185">Reference proteome</keyword>
<comment type="caution">
    <text evidence="1">The sequence shown here is derived from an EMBL/GenBank/DDBJ whole genome shotgun (WGS) entry which is preliminary data.</text>
</comment>
<evidence type="ECO:0000313" key="2">
    <source>
        <dbReference type="Proteomes" id="UP000275401"/>
    </source>
</evidence>
<dbReference type="GO" id="GO:0003677">
    <property type="term" value="F:DNA binding"/>
    <property type="evidence" value="ECO:0007669"/>
    <property type="project" value="UniProtKB-KW"/>
</dbReference>
<organism evidence="1 2">
    <name type="scientific">Streptomyces botrytidirepellens</name>
    <dbReference type="NCBI Taxonomy" id="2486417"/>
    <lineage>
        <taxon>Bacteria</taxon>
        <taxon>Bacillati</taxon>
        <taxon>Actinomycetota</taxon>
        <taxon>Actinomycetes</taxon>
        <taxon>Kitasatosporales</taxon>
        <taxon>Streptomycetaceae</taxon>
        <taxon>Streptomyces</taxon>
    </lineage>
</organism>
<protein>
    <submittedName>
        <fullName evidence="1">DNA-binding protein</fullName>
    </submittedName>
</protein>
<proteinExistence type="predicted"/>
<name>A0A3M8W622_9ACTN</name>
<dbReference type="EMBL" id="RIBZ01000233">
    <property type="protein sequence ID" value="RNG24141.1"/>
    <property type="molecule type" value="Genomic_DNA"/>
</dbReference>
<reference evidence="1 2" key="1">
    <citation type="submission" date="2018-11" db="EMBL/GenBank/DDBJ databases">
        <title>The Potential of Streptomyces as Biocontrol Agents against the Tomato grey mould, Botrytis cinerea (Gray mold) Frontiers in Microbiology.</title>
        <authorList>
            <person name="Li D."/>
        </authorList>
    </citation>
    <scope>NUCLEOTIDE SEQUENCE [LARGE SCALE GENOMIC DNA]</scope>
    <source>
        <strain evidence="1 2">NEAU-LD23</strain>
    </source>
</reference>